<sequence>MKPLVLVVDDDEDDLWLMQKAMLQIGGICQLNPFSDAASLLSYLESAVTMPSLILIDYHLPRMDGLELTELLREKPALKTVPFAWMSSEIDPSWEIRCRELDVAWCWVKPNNYTAWQAFMYQLCGTLTVSKSN</sequence>
<dbReference type="SMART" id="SM00448">
    <property type="entry name" value="REC"/>
    <property type="match status" value="1"/>
</dbReference>
<dbReference type="PANTHER" id="PTHR44591">
    <property type="entry name" value="STRESS RESPONSE REGULATOR PROTEIN 1"/>
    <property type="match status" value="1"/>
</dbReference>
<dbReference type="PROSITE" id="PS50110">
    <property type="entry name" value="RESPONSE_REGULATORY"/>
    <property type="match status" value="1"/>
</dbReference>
<keyword evidence="1 2" id="KW-0597">Phosphoprotein</keyword>
<protein>
    <submittedName>
        <fullName evidence="4">Response regulator</fullName>
    </submittedName>
</protein>
<dbReference type="OrthoDB" id="9806105at2"/>
<evidence type="ECO:0000313" key="5">
    <source>
        <dbReference type="Proteomes" id="UP000274271"/>
    </source>
</evidence>
<organism evidence="4 5">
    <name type="scientific">Larkinella knui</name>
    <dbReference type="NCBI Taxonomy" id="2025310"/>
    <lineage>
        <taxon>Bacteria</taxon>
        <taxon>Pseudomonadati</taxon>
        <taxon>Bacteroidota</taxon>
        <taxon>Cytophagia</taxon>
        <taxon>Cytophagales</taxon>
        <taxon>Spirosomataceae</taxon>
        <taxon>Larkinella</taxon>
    </lineage>
</organism>
<dbReference type="RefSeq" id="WP_124908941.1">
    <property type="nucleotide sequence ID" value="NZ_RQJP01000005.1"/>
</dbReference>
<comment type="caution">
    <text evidence="4">The sequence shown here is derived from an EMBL/GenBank/DDBJ whole genome shotgun (WGS) entry which is preliminary data.</text>
</comment>
<dbReference type="AlphaFoldDB" id="A0A3P1CD75"/>
<dbReference type="InterPro" id="IPR011006">
    <property type="entry name" value="CheY-like_superfamily"/>
</dbReference>
<evidence type="ECO:0000259" key="3">
    <source>
        <dbReference type="PROSITE" id="PS50110"/>
    </source>
</evidence>
<evidence type="ECO:0000256" key="1">
    <source>
        <dbReference type="ARBA" id="ARBA00022553"/>
    </source>
</evidence>
<dbReference type="EMBL" id="RQJP01000005">
    <property type="protein sequence ID" value="RRB11271.1"/>
    <property type="molecule type" value="Genomic_DNA"/>
</dbReference>
<dbReference type="Pfam" id="PF00072">
    <property type="entry name" value="Response_reg"/>
    <property type="match status" value="1"/>
</dbReference>
<keyword evidence="5" id="KW-1185">Reference proteome</keyword>
<dbReference type="SUPFAM" id="SSF52172">
    <property type="entry name" value="CheY-like"/>
    <property type="match status" value="1"/>
</dbReference>
<gene>
    <name evidence="4" type="ORF">EHT87_22540</name>
</gene>
<reference evidence="4 5" key="1">
    <citation type="submission" date="2018-11" db="EMBL/GenBank/DDBJ databases">
        <authorList>
            <person name="Zhou Z."/>
            <person name="Wang G."/>
        </authorList>
    </citation>
    <scope>NUCLEOTIDE SEQUENCE [LARGE SCALE GENOMIC DNA]</scope>
    <source>
        <strain evidence="4 5">KCTC42998</strain>
    </source>
</reference>
<dbReference type="PANTHER" id="PTHR44591:SF23">
    <property type="entry name" value="CHEY SUBFAMILY"/>
    <property type="match status" value="1"/>
</dbReference>
<dbReference type="InterPro" id="IPR001789">
    <property type="entry name" value="Sig_transdc_resp-reg_receiver"/>
</dbReference>
<name>A0A3P1CD75_9BACT</name>
<dbReference type="GO" id="GO:0000160">
    <property type="term" value="P:phosphorelay signal transduction system"/>
    <property type="evidence" value="ECO:0007669"/>
    <property type="project" value="InterPro"/>
</dbReference>
<evidence type="ECO:0000313" key="4">
    <source>
        <dbReference type="EMBL" id="RRB11271.1"/>
    </source>
</evidence>
<dbReference type="InterPro" id="IPR050595">
    <property type="entry name" value="Bact_response_regulator"/>
</dbReference>
<proteinExistence type="predicted"/>
<evidence type="ECO:0000256" key="2">
    <source>
        <dbReference type="PROSITE-ProRule" id="PRU00169"/>
    </source>
</evidence>
<dbReference type="Gene3D" id="3.40.50.2300">
    <property type="match status" value="1"/>
</dbReference>
<feature type="domain" description="Response regulatory" evidence="3">
    <location>
        <begin position="4"/>
        <end position="124"/>
    </location>
</feature>
<accession>A0A3P1CD75</accession>
<dbReference type="Proteomes" id="UP000274271">
    <property type="component" value="Unassembled WGS sequence"/>
</dbReference>
<feature type="modified residue" description="4-aspartylphosphate" evidence="2">
    <location>
        <position position="57"/>
    </location>
</feature>